<name>A0A3N1HHI5_9PSEU</name>
<dbReference type="EMBL" id="RJKM01000001">
    <property type="protein sequence ID" value="ROP41989.1"/>
    <property type="molecule type" value="Genomic_DNA"/>
</dbReference>
<gene>
    <name evidence="2" type="ORF">EDD40_7475</name>
</gene>
<dbReference type="AlphaFoldDB" id="A0A3N1HHI5"/>
<feature type="compositionally biased region" description="Basic and acidic residues" evidence="1">
    <location>
        <begin position="1"/>
        <end position="10"/>
    </location>
</feature>
<dbReference type="Proteomes" id="UP000268727">
    <property type="component" value="Unassembled WGS sequence"/>
</dbReference>
<evidence type="ECO:0000313" key="2">
    <source>
        <dbReference type="EMBL" id="ROP41989.1"/>
    </source>
</evidence>
<accession>A0A3N1HHI5</accession>
<keyword evidence="3" id="KW-1185">Reference proteome</keyword>
<organism evidence="2 3">
    <name type="scientific">Saccharothrix texasensis</name>
    <dbReference type="NCBI Taxonomy" id="103734"/>
    <lineage>
        <taxon>Bacteria</taxon>
        <taxon>Bacillati</taxon>
        <taxon>Actinomycetota</taxon>
        <taxon>Actinomycetes</taxon>
        <taxon>Pseudonocardiales</taxon>
        <taxon>Pseudonocardiaceae</taxon>
        <taxon>Saccharothrix</taxon>
    </lineage>
</organism>
<comment type="caution">
    <text evidence="2">The sequence shown here is derived from an EMBL/GenBank/DDBJ whole genome shotgun (WGS) entry which is preliminary data.</text>
</comment>
<protein>
    <submittedName>
        <fullName evidence="2">Uncharacterized protein</fullName>
    </submittedName>
</protein>
<sequence length="35" mass="3739">MTAEIRDFPRRPLTAVKSDTDRIGGDSALGPARPA</sequence>
<feature type="region of interest" description="Disordered" evidence="1">
    <location>
        <begin position="1"/>
        <end position="35"/>
    </location>
</feature>
<proteinExistence type="predicted"/>
<evidence type="ECO:0000313" key="3">
    <source>
        <dbReference type="Proteomes" id="UP000268727"/>
    </source>
</evidence>
<reference evidence="2 3" key="1">
    <citation type="submission" date="2018-11" db="EMBL/GenBank/DDBJ databases">
        <title>Sequencing the genomes of 1000 actinobacteria strains.</title>
        <authorList>
            <person name="Klenk H.-P."/>
        </authorList>
    </citation>
    <scope>NUCLEOTIDE SEQUENCE [LARGE SCALE GENOMIC DNA]</scope>
    <source>
        <strain evidence="2 3">DSM 44231</strain>
    </source>
</reference>
<evidence type="ECO:0000256" key="1">
    <source>
        <dbReference type="SAM" id="MobiDB-lite"/>
    </source>
</evidence>